<protein>
    <submittedName>
        <fullName evidence="5">Ankyrin repeat-containing domain protein</fullName>
    </submittedName>
</protein>
<organism evidence="5 6">
    <name type="scientific">Phyllosticta citriasiana</name>
    <dbReference type="NCBI Taxonomy" id="595635"/>
    <lineage>
        <taxon>Eukaryota</taxon>
        <taxon>Fungi</taxon>
        <taxon>Dikarya</taxon>
        <taxon>Ascomycota</taxon>
        <taxon>Pezizomycotina</taxon>
        <taxon>Dothideomycetes</taxon>
        <taxon>Dothideomycetes incertae sedis</taxon>
        <taxon>Botryosphaeriales</taxon>
        <taxon>Phyllostictaceae</taxon>
        <taxon>Phyllosticta</taxon>
    </lineage>
</organism>
<keyword evidence="2 3" id="KW-0040">ANK repeat</keyword>
<dbReference type="SUPFAM" id="SSF48403">
    <property type="entry name" value="Ankyrin repeat"/>
    <property type="match status" value="1"/>
</dbReference>
<gene>
    <name evidence="5" type="ORF">IWZ03DRAFT_129003</name>
</gene>
<dbReference type="PANTHER" id="PTHR24141:SF1">
    <property type="entry name" value="2-5A-DEPENDENT RIBONUCLEASE"/>
    <property type="match status" value="1"/>
</dbReference>
<dbReference type="Pfam" id="PF12796">
    <property type="entry name" value="Ank_2"/>
    <property type="match status" value="2"/>
</dbReference>
<accession>A0ABR1KVZ5</accession>
<dbReference type="InterPro" id="IPR002110">
    <property type="entry name" value="Ankyrin_rpt"/>
</dbReference>
<dbReference type="PROSITE" id="PS50088">
    <property type="entry name" value="ANK_REPEAT"/>
    <property type="match status" value="2"/>
</dbReference>
<dbReference type="Gene3D" id="1.25.40.20">
    <property type="entry name" value="Ankyrin repeat-containing domain"/>
    <property type="match status" value="2"/>
</dbReference>
<dbReference type="PANTHER" id="PTHR24141">
    <property type="entry name" value="2-5A-DEPENDENT RIBONUCLEASE"/>
    <property type="match status" value="1"/>
</dbReference>
<evidence type="ECO:0000256" key="1">
    <source>
        <dbReference type="ARBA" id="ARBA00022737"/>
    </source>
</evidence>
<comment type="caution">
    <text evidence="5">The sequence shown here is derived from an EMBL/GenBank/DDBJ whole genome shotgun (WGS) entry which is preliminary data.</text>
</comment>
<evidence type="ECO:0000256" key="2">
    <source>
        <dbReference type="ARBA" id="ARBA00023043"/>
    </source>
</evidence>
<evidence type="ECO:0000256" key="3">
    <source>
        <dbReference type="PROSITE-ProRule" id="PRU00023"/>
    </source>
</evidence>
<keyword evidence="4" id="KW-0732">Signal</keyword>
<keyword evidence="6" id="KW-1185">Reference proteome</keyword>
<dbReference type="Proteomes" id="UP001363622">
    <property type="component" value="Unassembled WGS sequence"/>
</dbReference>
<feature type="repeat" description="ANK" evidence="3">
    <location>
        <begin position="87"/>
        <end position="119"/>
    </location>
</feature>
<feature type="repeat" description="ANK" evidence="3">
    <location>
        <begin position="120"/>
        <end position="152"/>
    </location>
</feature>
<feature type="chain" id="PRO_5045835140" evidence="4">
    <location>
        <begin position="19"/>
        <end position="304"/>
    </location>
</feature>
<reference evidence="5 6" key="1">
    <citation type="submission" date="2024-04" db="EMBL/GenBank/DDBJ databases">
        <title>Phyllosticta paracitricarpa is synonymous to the EU quarantine fungus P. citricarpa based on phylogenomic analyses.</title>
        <authorList>
            <consortium name="Lawrence Berkeley National Laboratory"/>
            <person name="Van Ingen-Buijs V.A."/>
            <person name="Van Westerhoven A.C."/>
            <person name="Haridas S."/>
            <person name="Skiadas P."/>
            <person name="Martin F."/>
            <person name="Groenewald J.Z."/>
            <person name="Crous P.W."/>
            <person name="Seidl M.F."/>
        </authorList>
    </citation>
    <scope>NUCLEOTIDE SEQUENCE [LARGE SCALE GENOMIC DNA]</scope>
    <source>
        <strain evidence="5 6">CBS 123371</strain>
    </source>
</reference>
<feature type="signal peptide" evidence="4">
    <location>
        <begin position="1"/>
        <end position="18"/>
    </location>
</feature>
<dbReference type="EMBL" id="JBBPHU010000003">
    <property type="protein sequence ID" value="KAK7520068.1"/>
    <property type="molecule type" value="Genomic_DNA"/>
</dbReference>
<proteinExistence type="predicted"/>
<dbReference type="InterPro" id="IPR036770">
    <property type="entry name" value="Ankyrin_rpt-contain_sf"/>
</dbReference>
<name>A0ABR1KVZ5_9PEZI</name>
<dbReference type="SMART" id="SM00248">
    <property type="entry name" value="ANK"/>
    <property type="match status" value="6"/>
</dbReference>
<evidence type="ECO:0000313" key="5">
    <source>
        <dbReference type="EMBL" id="KAK7520068.1"/>
    </source>
</evidence>
<keyword evidence="1" id="KW-0677">Repeat</keyword>
<dbReference type="PRINTS" id="PR01415">
    <property type="entry name" value="ANKYRIN"/>
</dbReference>
<evidence type="ECO:0000256" key="4">
    <source>
        <dbReference type="SAM" id="SignalP"/>
    </source>
</evidence>
<dbReference type="PROSITE" id="PS50297">
    <property type="entry name" value="ANK_REP_REGION"/>
    <property type="match status" value="2"/>
</dbReference>
<evidence type="ECO:0000313" key="6">
    <source>
        <dbReference type="Proteomes" id="UP001363622"/>
    </source>
</evidence>
<sequence>MTNSTALVRSLLAAGASASMEDEDGQLPAFYAQPNSEIHWLLLWGTTTEARNTHGRTALCEFARLGYTNVVRGLLARGAYVEALGPMNRTPLHEAAGGGHVETCAALLEAGAPVDAITVQRVTPLIAAGTGGHARVITLLLARGASVNYAQENDFTAFGEAASHGHVAVVNALLDRGANAMHGSAFHPLLRATAGGHVAVMRLLLDRGRVNINQRSWQQKTALIQASVMVHRGADLRMRDEFVKSALFWAVVHNDMPLVELLLRRDAEGVLNLRDKLWVSPRGISVQNGHRHMARFLEERGAVL</sequence>